<evidence type="ECO:0000256" key="1">
    <source>
        <dbReference type="ARBA" id="ARBA00004651"/>
    </source>
</evidence>
<dbReference type="AlphaFoldDB" id="A0A9D9H9X5"/>
<reference evidence="8" key="2">
    <citation type="journal article" date="2021" name="PeerJ">
        <title>Extensive microbial diversity within the chicken gut microbiome revealed by metagenomics and culture.</title>
        <authorList>
            <person name="Gilroy R."/>
            <person name="Ravi A."/>
            <person name="Getino M."/>
            <person name="Pursley I."/>
            <person name="Horton D.L."/>
            <person name="Alikhan N.F."/>
            <person name="Baker D."/>
            <person name="Gharbi K."/>
            <person name="Hall N."/>
            <person name="Watson M."/>
            <person name="Adriaenssens E.M."/>
            <person name="Foster-Nyarko E."/>
            <person name="Jarju S."/>
            <person name="Secka A."/>
            <person name="Antonio M."/>
            <person name="Oren A."/>
            <person name="Chaudhuri R.R."/>
            <person name="La Ragione R."/>
            <person name="Hildebrand F."/>
            <person name="Pallen M.J."/>
        </authorList>
    </citation>
    <scope>NUCLEOTIDE SEQUENCE</scope>
    <source>
        <strain evidence="8">D3-1215</strain>
    </source>
</reference>
<keyword evidence="3" id="KW-1003">Cell membrane</keyword>
<gene>
    <name evidence="8" type="ORF">IAC32_02240</name>
</gene>
<dbReference type="GO" id="GO:0015109">
    <property type="term" value="F:chromate transmembrane transporter activity"/>
    <property type="evidence" value="ECO:0007669"/>
    <property type="project" value="InterPro"/>
</dbReference>
<accession>A0A9D9H9X5</accession>
<comment type="similarity">
    <text evidence="2">Belongs to the chromate ion transporter (CHR) (TC 2.A.51) family.</text>
</comment>
<evidence type="ECO:0000256" key="6">
    <source>
        <dbReference type="ARBA" id="ARBA00023136"/>
    </source>
</evidence>
<feature type="transmembrane region" description="Helical" evidence="7">
    <location>
        <begin position="112"/>
        <end position="131"/>
    </location>
</feature>
<evidence type="ECO:0000313" key="9">
    <source>
        <dbReference type="Proteomes" id="UP000823637"/>
    </source>
</evidence>
<dbReference type="PANTHER" id="PTHR43663:SF1">
    <property type="entry name" value="CHROMATE TRANSPORTER"/>
    <property type="match status" value="1"/>
</dbReference>
<comment type="caution">
    <text evidence="8">The sequence shown here is derived from an EMBL/GenBank/DDBJ whole genome shotgun (WGS) entry which is preliminary data.</text>
</comment>
<comment type="subcellular location">
    <subcellularLocation>
        <location evidence="1">Cell membrane</location>
        <topology evidence="1">Multi-pass membrane protein</topology>
    </subcellularLocation>
</comment>
<dbReference type="PANTHER" id="PTHR43663">
    <property type="entry name" value="CHROMATE TRANSPORT PROTEIN-RELATED"/>
    <property type="match status" value="1"/>
</dbReference>
<dbReference type="Pfam" id="PF02417">
    <property type="entry name" value="Chromate_transp"/>
    <property type="match status" value="1"/>
</dbReference>
<evidence type="ECO:0000256" key="7">
    <source>
        <dbReference type="SAM" id="Phobius"/>
    </source>
</evidence>
<protein>
    <submittedName>
        <fullName evidence="8">Chromate transporter</fullName>
    </submittedName>
</protein>
<evidence type="ECO:0000256" key="5">
    <source>
        <dbReference type="ARBA" id="ARBA00022989"/>
    </source>
</evidence>
<dbReference type="InterPro" id="IPR003370">
    <property type="entry name" value="Chromate_transpt"/>
</dbReference>
<dbReference type="EMBL" id="JADIMR010000033">
    <property type="protein sequence ID" value="MBO8446550.1"/>
    <property type="molecule type" value="Genomic_DNA"/>
</dbReference>
<dbReference type="GO" id="GO:0005886">
    <property type="term" value="C:plasma membrane"/>
    <property type="evidence" value="ECO:0007669"/>
    <property type="project" value="UniProtKB-SubCell"/>
</dbReference>
<feature type="transmembrane region" description="Helical" evidence="7">
    <location>
        <begin position="74"/>
        <end position="100"/>
    </location>
</feature>
<reference evidence="8" key="1">
    <citation type="submission" date="2020-10" db="EMBL/GenBank/DDBJ databases">
        <authorList>
            <person name="Gilroy R."/>
        </authorList>
    </citation>
    <scope>NUCLEOTIDE SEQUENCE</scope>
    <source>
        <strain evidence="8">D3-1215</strain>
    </source>
</reference>
<evidence type="ECO:0000256" key="3">
    <source>
        <dbReference type="ARBA" id="ARBA00022475"/>
    </source>
</evidence>
<feature type="transmembrane region" description="Helical" evidence="7">
    <location>
        <begin position="137"/>
        <end position="153"/>
    </location>
</feature>
<keyword evidence="5 7" id="KW-1133">Transmembrane helix</keyword>
<evidence type="ECO:0000256" key="4">
    <source>
        <dbReference type="ARBA" id="ARBA00022692"/>
    </source>
</evidence>
<evidence type="ECO:0000256" key="2">
    <source>
        <dbReference type="ARBA" id="ARBA00005262"/>
    </source>
</evidence>
<evidence type="ECO:0000313" key="8">
    <source>
        <dbReference type="EMBL" id="MBO8446550.1"/>
    </source>
</evidence>
<dbReference type="Proteomes" id="UP000823637">
    <property type="component" value="Unassembled WGS sequence"/>
</dbReference>
<dbReference type="InterPro" id="IPR052518">
    <property type="entry name" value="CHR_Transporter"/>
</dbReference>
<keyword evidence="4 7" id="KW-0812">Transmembrane</keyword>
<feature type="transmembrane region" description="Helical" evidence="7">
    <location>
        <begin position="6"/>
        <end position="25"/>
    </location>
</feature>
<sequence>MVYWQLFLSFLKVGLFGFGGGYAIVALIQHELVEKHAWISMGDFTNIVAISQMTPGPLAINSATYVGYAATSSVWGSVVATAAVVLPSLVLMTIICVFLVKFRNNKYVEYAFWGLRPTVVGLIAAAALVLANSSNFIDIYSFIIFAVVCITTIKKANPIIMLILSGIAGYFIY</sequence>
<name>A0A9D9H9X5_9BACT</name>
<keyword evidence="6 7" id="KW-0472">Membrane</keyword>
<proteinExistence type="inferred from homology"/>
<organism evidence="8 9">
    <name type="scientific">Candidatus Enterocola intestinipullorum</name>
    <dbReference type="NCBI Taxonomy" id="2840783"/>
    <lineage>
        <taxon>Bacteria</taxon>
        <taxon>Pseudomonadati</taxon>
        <taxon>Bacteroidota</taxon>
        <taxon>Bacteroidia</taxon>
        <taxon>Bacteroidales</taxon>
        <taxon>Candidatus Enterocola</taxon>
    </lineage>
</organism>